<evidence type="ECO:0000256" key="5">
    <source>
        <dbReference type="ARBA" id="ARBA00024226"/>
    </source>
</evidence>
<dbReference type="InterPro" id="IPR016163">
    <property type="entry name" value="Ald_DH_C"/>
</dbReference>
<keyword evidence="4" id="KW-0520">NAD</keyword>
<evidence type="ECO:0000256" key="6">
    <source>
        <dbReference type="PROSITE-ProRule" id="PRU10007"/>
    </source>
</evidence>
<dbReference type="SUPFAM" id="SSF53720">
    <property type="entry name" value="ALDH-like"/>
    <property type="match status" value="1"/>
</dbReference>
<comment type="caution">
    <text evidence="10">The sequence shown here is derived from an EMBL/GenBank/DDBJ whole genome shotgun (WGS) entry which is preliminary data.</text>
</comment>
<organism evidence="10 11">
    <name type="scientific">Daphnia magna</name>
    <dbReference type="NCBI Taxonomy" id="35525"/>
    <lineage>
        <taxon>Eukaryota</taxon>
        <taxon>Metazoa</taxon>
        <taxon>Ecdysozoa</taxon>
        <taxon>Arthropoda</taxon>
        <taxon>Crustacea</taxon>
        <taxon>Branchiopoda</taxon>
        <taxon>Diplostraca</taxon>
        <taxon>Cladocera</taxon>
        <taxon>Anomopoda</taxon>
        <taxon>Daphniidae</taxon>
        <taxon>Daphnia</taxon>
    </lineage>
</organism>
<dbReference type="InterPro" id="IPR016161">
    <property type="entry name" value="Ald_DH/histidinol_DH"/>
</dbReference>
<evidence type="ECO:0000256" key="2">
    <source>
        <dbReference type="ARBA" id="ARBA00011881"/>
    </source>
</evidence>
<keyword evidence="3 7" id="KW-0560">Oxidoreductase</keyword>
<sequence>MDNCRNKLCHPHAGSQDDKGKNTQRSRTPLVDNHALLPLCQPTSVMKTNVTPLQKDHLVVMAVEFSISVKVHRNSTGHLLRLEGVAPLMLDWLSVRYNFDYSVLDSNATSLVDSGPHLPGLISYAVKGECDVILAVMVHSQDRLKKLELLHPWFYAEIAILLPICGNTMVWKGAPSTPLCSIATTKIVAQVLEKNNLPGAICSLVCGGADVGSAMANDPRLPLLSFTGSTRVGKQVAVAVQSRFGRNLLELGGNNAILVDESASVDLVVRAALFACAGTAGQRCTTTRRLILHEKVYDSVLAGLIKAYEQLLPKMGDPLEAGVLLGPLHSKAAVDSFSATIKEAVALGGQVAFGGQVMTDRPGFFVQPTIITGLKPNASVVMNECFAPILYVLKCKDMDEAIAINNSVDQGLSSSMFTQNLGQIFKWLGPKGSDCGIVNINIPTSGAEIGGAFGGEKHTGGGRESGSDSWKQYMRRSTCTINYGQDLPLAQGIKFE</sequence>
<evidence type="ECO:0000256" key="4">
    <source>
        <dbReference type="ARBA" id="ARBA00023027"/>
    </source>
</evidence>
<dbReference type="AlphaFoldDB" id="A0A164RTP3"/>
<evidence type="ECO:0000259" key="9">
    <source>
        <dbReference type="Pfam" id="PF00171"/>
    </source>
</evidence>
<evidence type="ECO:0000313" key="11">
    <source>
        <dbReference type="Proteomes" id="UP000076858"/>
    </source>
</evidence>
<dbReference type="EC" id="1.2.1.3" evidence="5"/>
<evidence type="ECO:0000256" key="7">
    <source>
        <dbReference type="RuleBase" id="RU003345"/>
    </source>
</evidence>
<dbReference type="STRING" id="35525.A0A164RTP3"/>
<dbReference type="PANTHER" id="PTHR43521">
    <property type="entry name" value="ALPHA-AMINOADIPIC SEMIALDEHYDE DEHYDROGENASE"/>
    <property type="match status" value="1"/>
</dbReference>
<feature type="active site" evidence="6">
    <location>
        <position position="250"/>
    </location>
</feature>
<keyword evidence="11" id="KW-1185">Reference proteome</keyword>
<dbReference type="Pfam" id="PF00171">
    <property type="entry name" value="Aldedh"/>
    <property type="match status" value="1"/>
</dbReference>
<dbReference type="InterPro" id="IPR029510">
    <property type="entry name" value="Ald_DH_CS_GLU"/>
</dbReference>
<feature type="region of interest" description="Disordered" evidence="8">
    <location>
        <begin position="1"/>
        <end position="26"/>
    </location>
</feature>
<feature type="domain" description="Aldehyde dehydrogenase" evidence="9">
    <location>
        <begin position="164"/>
        <end position="477"/>
    </location>
</feature>
<evidence type="ECO:0000256" key="8">
    <source>
        <dbReference type="SAM" id="MobiDB-lite"/>
    </source>
</evidence>
<dbReference type="Proteomes" id="UP000076858">
    <property type="component" value="Unassembled WGS sequence"/>
</dbReference>
<name>A0A164RTP3_9CRUS</name>
<dbReference type="InterPro" id="IPR044638">
    <property type="entry name" value="ALDH7A1-like"/>
</dbReference>
<evidence type="ECO:0000313" key="10">
    <source>
        <dbReference type="EMBL" id="KZS08932.1"/>
    </source>
</evidence>
<protein>
    <recommendedName>
        <fullName evidence="5">aldehyde dehydrogenase (NAD(+))</fullName>
        <ecNumber evidence="5">1.2.1.3</ecNumber>
    </recommendedName>
</protein>
<comment type="subunit">
    <text evidence="2">Homotetramer.</text>
</comment>
<comment type="similarity">
    <text evidence="1 7">Belongs to the aldehyde dehydrogenase family.</text>
</comment>
<dbReference type="OrthoDB" id="310895at2759"/>
<dbReference type="Gene3D" id="3.40.309.10">
    <property type="entry name" value="Aldehyde Dehydrogenase, Chain A, domain 2"/>
    <property type="match status" value="1"/>
</dbReference>
<dbReference type="Gene3D" id="3.40.605.10">
    <property type="entry name" value="Aldehyde Dehydrogenase, Chain A, domain 1"/>
    <property type="match status" value="1"/>
</dbReference>
<evidence type="ECO:0000256" key="1">
    <source>
        <dbReference type="ARBA" id="ARBA00009986"/>
    </source>
</evidence>
<dbReference type="EMBL" id="LRGB01002140">
    <property type="protein sequence ID" value="KZS08932.1"/>
    <property type="molecule type" value="Genomic_DNA"/>
</dbReference>
<proteinExistence type="inferred from homology"/>
<dbReference type="InterPro" id="IPR015590">
    <property type="entry name" value="Aldehyde_DH_dom"/>
</dbReference>
<reference evidence="10 11" key="1">
    <citation type="submission" date="2016-03" db="EMBL/GenBank/DDBJ databases">
        <title>EvidentialGene: Evidence-directed Construction of Genes on Genomes.</title>
        <authorList>
            <person name="Gilbert D.G."/>
            <person name="Choi J.-H."/>
            <person name="Mockaitis K."/>
            <person name="Colbourne J."/>
            <person name="Pfrender M."/>
        </authorList>
    </citation>
    <scope>NUCLEOTIDE SEQUENCE [LARGE SCALE GENOMIC DNA]</scope>
    <source>
        <strain evidence="10 11">Xinb3</strain>
        <tissue evidence="10">Complete organism</tissue>
    </source>
</reference>
<evidence type="ECO:0000256" key="3">
    <source>
        <dbReference type="ARBA" id="ARBA00023002"/>
    </source>
</evidence>
<dbReference type="PANTHER" id="PTHR43521:SF1">
    <property type="entry name" value="ALPHA-AMINOADIPIC SEMIALDEHYDE DEHYDROGENASE"/>
    <property type="match status" value="1"/>
</dbReference>
<gene>
    <name evidence="10" type="ORF">APZ42_026943</name>
</gene>
<dbReference type="GO" id="GO:0004029">
    <property type="term" value="F:aldehyde dehydrogenase (NAD+) activity"/>
    <property type="evidence" value="ECO:0007669"/>
    <property type="project" value="UniProtKB-EC"/>
</dbReference>
<dbReference type="FunFam" id="3.40.309.10:FF:000018">
    <property type="entry name" value="Alpha-aminoadipic semialdehyde dehydrogenase"/>
    <property type="match status" value="1"/>
</dbReference>
<dbReference type="InterPro" id="IPR016162">
    <property type="entry name" value="Ald_DH_N"/>
</dbReference>
<dbReference type="PROSITE" id="PS00687">
    <property type="entry name" value="ALDEHYDE_DEHYDR_GLU"/>
    <property type="match status" value="1"/>
</dbReference>
<accession>A0A164RTP3</accession>